<evidence type="ECO:0000256" key="6">
    <source>
        <dbReference type="ARBA" id="ARBA00023273"/>
    </source>
</evidence>
<comment type="caution">
    <text evidence="8">The sequence shown here is derived from an EMBL/GenBank/DDBJ whole genome shotgun (WGS) entry which is preliminary data.</text>
</comment>
<keyword evidence="9" id="KW-1185">Reference proteome</keyword>
<gene>
    <name evidence="8" type="ORF">AALO_G00155360</name>
</gene>
<feature type="transmembrane region" description="Helical" evidence="7">
    <location>
        <begin position="86"/>
        <end position="106"/>
    </location>
</feature>
<evidence type="ECO:0000256" key="7">
    <source>
        <dbReference type="SAM" id="Phobius"/>
    </source>
</evidence>
<dbReference type="GO" id="GO:0035869">
    <property type="term" value="C:ciliary transition zone"/>
    <property type="evidence" value="ECO:0007669"/>
    <property type="project" value="TreeGrafter"/>
</dbReference>
<evidence type="ECO:0000256" key="5">
    <source>
        <dbReference type="ARBA" id="ARBA00023136"/>
    </source>
</evidence>
<evidence type="ECO:0000256" key="4">
    <source>
        <dbReference type="ARBA" id="ARBA00022989"/>
    </source>
</evidence>
<accession>A0AAV6GGV6</accession>
<keyword evidence="4 7" id="KW-1133">Transmembrane helix</keyword>
<reference evidence="8" key="1">
    <citation type="submission" date="2020-10" db="EMBL/GenBank/DDBJ databases">
        <title>Chromosome-scale genome assembly of the Allis shad, Alosa alosa.</title>
        <authorList>
            <person name="Margot Z."/>
            <person name="Christophe K."/>
            <person name="Cabau C."/>
            <person name="Louis A."/>
            <person name="Berthelot C."/>
            <person name="Parey E."/>
            <person name="Roest Crollius H."/>
            <person name="Montfort J."/>
            <person name="Robinson-Rechavi M."/>
            <person name="Bucao C."/>
            <person name="Bouchez O."/>
            <person name="Gislard M."/>
            <person name="Lluch J."/>
            <person name="Milhes M."/>
            <person name="Lampietro C."/>
            <person name="Lopez Roques C."/>
            <person name="Donnadieu C."/>
            <person name="Braasch I."/>
            <person name="Desvignes T."/>
            <person name="Postlethwait J."/>
            <person name="Bobe J."/>
            <person name="Guiguen Y."/>
        </authorList>
    </citation>
    <scope>NUCLEOTIDE SEQUENCE</scope>
    <source>
        <strain evidence="8">M-15738</strain>
        <tissue evidence="8">Blood</tissue>
    </source>
</reference>
<evidence type="ECO:0008006" key="10">
    <source>
        <dbReference type="Google" id="ProtNLM"/>
    </source>
</evidence>
<evidence type="ECO:0000256" key="2">
    <source>
        <dbReference type="ARBA" id="ARBA00004141"/>
    </source>
</evidence>
<dbReference type="EMBL" id="JADWDJ010000011">
    <property type="protein sequence ID" value="KAG5273774.1"/>
    <property type="molecule type" value="Genomic_DNA"/>
</dbReference>
<feature type="transmembrane region" description="Helical" evidence="7">
    <location>
        <begin position="20"/>
        <end position="42"/>
    </location>
</feature>
<keyword evidence="6" id="KW-0966">Cell projection</keyword>
<organism evidence="8 9">
    <name type="scientific">Alosa alosa</name>
    <name type="common">allis shad</name>
    <dbReference type="NCBI Taxonomy" id="278164"/>
    <lineage>
        <taxon>Eukaryota</taxon>
        <taxon>Metazoa</taxon>
        <taxon>Chordata</taxon>
        <taxon>Craniata</taxon>
        <taxon>Vertebrata</taxon>
        <taxon>Euteleostomi</taxon>
        <taxon>Actinopterygii</taxon>
        <taxon>Neopterygii</taxon>
        <taxon>Teleostei</taxon>
        <taxon>Clupei</taxon>
        <taxon>Clupeiformes</taxon>
        <taxon>Clupeoidei</taxon>
        <taxon>Clupeidae</taxon>
        <taxon>Alosa</taxon>
    </lineage>
</organism>
<dbReference type="InterPro" id="IPR019184">
    <property type="entry name" value="Uncharacterised_TM-17"/>
</dbReference>
<feature type="transmembrane region" description="Helical" evidence="7">
    <location>
        <begin position="54"/>
        <end position="74"/>
    </location>
</feature>
<evidence type="ECO:0000256" key="3">
    <source>
        <dbReference type="ARBA" id="ARBA00022692"/>
    </source>
</evidence>
<dbReference type="GO" id="GO:1905515">
    <property type="term" value="P:non-motile cilium assembly"/>
    <property type="evidence" value="ECO:0007669"/>
    <property type="project" value="TreeGrafter"/>
</dbReference>
<protein>
    <recommendedName>
        <fullName evidence="10">Transmembrane protein 80</fullName>
    </recommendedName>
</protein>
<dbReference type="Proteomes" id="UP000823561">
    <property type="component" value="Chromosome 11"/>
</dbReference>
<keyword evidence="3 7" id="KW-0812">Transmembrane</keyword>
<evidence type="ECO:0000313" key="8">
    <source>
        <dbReference type="EMBL" id="KAG5273774.1"/>
    </source>
</evidence>
<dbReference type="GO" id="GO:0016020">
    <property type="term" value="C:membrane"/>
    <property type="evidence" value="ECO:0007669"/>
    <property type="project" value="UniProtKB-SubCell"/>
</dbReference>
<dbReference type="AlphaFoldDB" id="A0AAV6GGV6"/>
<keyword evidence="5 7" id="KW-0472">Membrane</keyword>
<dbReference type="PANTHER" id="PTHR13531:SF8">
    <property type="entry name" value="TRANSMEMBRANE PROTEIN 80"/>
    <property type="match status" value="1"/>
</dbReference>
<evidence type="ECO:0000313" key="9">
    <source>
        <dbReference type="Proteomes" id="UP000823561"/>
    </source>
</evidence>
<dbReference type="Pfam" id="PF09799">
    <property type="entry name" value="Transmemb_17"/>
    <property type="match status" value="1"/>
</dbReference>
<name>A0AAV6GGV6_9TELE</name>
<feature type="transmembrane region" description="Helical" evidence="7">
    <location>
        <begin position="118"/>
        <end position="138"/>
    </location>
</feature>
<sequence>MAVGQQAKSSVVLSSVLLQLVFYITGIYYVIYFLSSVSLIIYKSYVLSYPDRHLAVDLFLLFIMAVLEGLRLYWGVCGNLTESEGYISMNLGSTVGSVMLAVYFLVWQSYVLRADVIINGILLAGYGLNGLLGLFTFARFSSVYT</sequence>
<proteinExistence type="predicted"/>
<evidence type="ECO:0000256" key="1">
    <source>
        <dbReference type="ARBA" id="ARBA00004138"/>
    </source>
</evidence>
<dbReference type="PANTHER" id="PTHR13531">
    <property type="entry name" value="GEO07735P1-RELATED-RELATED"/>
    <property type="match status" value="1"/>
</dbReference>
<comment type="subcellular location">
    <subcellularLocation>
        <location evidence="1">Cell projection</location>
        <location evidence="1">Cilium</location>
    </subcellularLocation>
    <subcellularLocation>
        <location evidence="2">Membrane</location>
        <topology evidence="2">Multi-pass membrane protein</topology>
    </subcellularLocation>
</comment>